<evidence type="ECO:0000313" key="13">
    <source>
        <dbReference type="EMBL" id="GBG90376.1"/>
    </source>
</evidence>
<accession>A0A388M767</accession>
<sequence length="489" mass="52116">MGARGGEEQQQEREGGRKQEQEAIEHQYEGEKKLGRKGGGGGTGRKRKQQQRVAPMITDEEGGGGGGGDGNEGSRPMEDGDGIGTVMVSSGGGGLFNGNKGGAGYGAVSTIDIDDEAGMAGGRYSHDENVEGEGEGGGGGGGGDCTPSWVAISQGVAADTEAIRVKMAELVKSHSHALMPSFDDSNAYQARIEELTGEITQLIREGEKKVKGLTKHEDRRGGRDDGGWSSSSSSTSRSEKMLIQNAQRSAAMDLQELSVLFRKKQKDYIQRLRLQEEQAVASVTTSLGWLSAANSNSSSSGVGGGGGGGGGAVMMDTKKQQQRREQKMPFFFLGDQDREQVEGGVVGGLGGGGRTRSGRLMLQEMEYDDPGFSEIQMTAVKEAEGTATEREREIQQIVDSVNELALILKDLSVLVIDQGSVLDRIDYNIEKSAVIAEKSVRQLQRSEVLQKKDPLIACIMIFFVLCVIALILLVFKKTLFGGGGGRRRK</sequence>
<dbReference type="Gramene" id="GBG90376">
    <property type="protein sequence ID" value="GBG90376"/>
    <property type="gene ID" value="CBR_g50624"/>
</dbReference>
<organism evidence="13 14">
    <name type="scientific">Chara braunii</name>
    <name type="common">Braun's stonewort</name>
    <dbReference type="NCBI Taxonomy" id="69332"/>
    <lineage>
        <taxon>Eukaryota</taxon>
        <taxon>Viridiplantae</taxon>
        <taxon>Streptophyta</taxon>
        <taxon>Charophyceae</taxon>
        <taxon>Charales</taxon>
        <taxon>Characeae</taxon>
        <taxon>Chara</taxon>
    </lineage>
</organism>
<comment type="caution">
    <text evidence="13">The sequence shown here is derived from an EMBL/GenBank/DDBJ whole genome shotgun (WGS) entry which is preliminary data.</text>
</comment>
<feature type="compositionally biased region" description="Gly residues" evidence="10">
    <location>
        <begin position="301"/>
        <end position="312"/>
    </location>
</feature>
<dbReference type="PROSITE" id="PS50192">
    <property type="entry name" value="T_SNARE"/>
    <property type="match status" value="1"/>
</dbReference>
<dbReference type="CDD" id="cd15845">
    <property type="entry name" value="SNARE_syntaxin16"/>
    <property type="match status" value="1"/>
</dbReference>
<feature type="domain" description="T-SNARE coiled-coil homology" evidence="12">
    <location>
        <begin position="384"/>
        <end position="446"/>
    </location>
</feature>
<dbReference type="SUPFAM" id="SSF47661">
    <property type="entry name" value="t-snare proteins"/>
    <property type="match status" value="1"/>
</dbReference>
<dbReference type="AlphaFoldDB" id="A0A388M767"/>
<gene>
    <name evidence="13" type="ORF">CBR_g50624</name>
</gene>
<evidence type="ECO:0000256" key="3">
    <source>
        <dbReference type="ARBA" id="ARBA00022448"/>
    </source>
</evidence>
<evidence type="ECO:0000313" key="14">
    <source>
        <dbReference type="Proteomes" id="UP000265515"/>
    </source>
</evidence>
<keyword evidence="5" id="KW-0653">Protein transport</keyword>
<keyword evidence="9 11" id="KW-0472">Membrane</keyword>
<feature type="region of interest" description="Disordered" evidence="10">
    <location>
        <begin position="1"/>
        <end position="83"/>
    </location>
</feature>
<keyword evidence="6 11" id="KW-1133">Transmembrane helix</keyword>
<dbReference type="GO" id="GO:0006906">
    <property type="term" value="P:vesicle fusion"/>
    <property type="evidence" value="ECO:0007669"/>
    <property type="project" value="TreeGrafter"/>
</dbReference>
<dbReference type="SMART" id="SM00397">
    <property type="entry name" value="t_SNARE"/>
    <property type="match status" value="1"/>
</dbReference>
<dbReference type="InterPro" id="IPR010989">
    <property type="entry name" value="SNARE"/>
</dbReference>
<keyword evidence="14" id="KW-1185">Reference proteome</keyword>
<evidence type="ECO:0000256" key="1">
    <source>
        <dbReference type="ARBA" id="ARBA00004409"/>
    </source>
</evidence>
<feature type="region of interest" description="Disordered" evidence="10">
    <location>
        <begin position="293"/>
        <end position="320"/>
    </location>
</feature>
<dbReference type="Proteomes" id="UP000265515">
    <property type="component" value="Unassembled WGS sequence"/>
</dbReference>
<dbReference type="GO" id="GO:0006886">
    <property type="term" value="P:intracellular protein transport"/>
    <property type="evidence" value="ECO:0007669"/>
    <property type="project" value="TreeGrafter"/>
</dbReference>
<keyword evidence="8" id="KW-0175">Coiled coil</keyword>
<dbReference type="Gene3D" id="1.20.58.70">
    <property type="match status" value="1"/>
</dbReference>
<keyword evidence="7" id="KW-0333">Golgi apparatus</keyword>
<evidence type="ECO:0000256" key="10">
    <source>
        <dbReference type="SAM" id="MobiDB-lite"/>
    </source>
</evidence>
<evidence type="ECO:0000256" key="2">
    <source>
        <dbReference type="ARBA" id="ARBA00009063"/>
    </source>
</evidence>
<evidence type="ECO:0000256" key="4">
    <source>
        <dbReference type="ARBA" id="ARBA00022692"/>
    </source>
</evidence>
<evidence type="ECO:0000256" key="9">
    <source>
        <dbReference type="ARBA" id="ARBA00023136"/>
    </source>
</evidence>
<keyword evidence="4 11" id="KW-0812">Transmembrane</keyword>
<dbReference type="InterPro" id="IPR045242">
    <property type="entry name" value="Syntaxin"/>
</dbReference>
<dbReference type="GO" id="GO:0000139">
    <property type="term" value="C:Golgi membrane"/>
    <property type="evidence" value="ECO:0007669"/>
    <property type="project" value="UniProtKB-SubCell"/>
</dbReference>
<dbReference type="GO" id="GO:0000149">
    <property type="term" value="F:SNARE binding"/>
    <property type="evidence" value="ECO:0007669"/>
    <property type="project" value="TreeGrafter"/>
</dbReference>
<evidence type="ECO:0000256" key="11">
    <source>
        <dbReference type="SAM" id="Phobius"/>
    </source>
</evidence>
<feature type="region of interest" description="Disordered" evidence="10">
    <location>
        <begin position="210"/>
        <end position="242"/>
    </location>
</feature>
<dbReference type="PANTHER" id="PTHR19957">
    <property type="entry name" value="SYNTAXIN"/>
    <property type="match status" value="1"/>
</dbReference>
<dbReference type="STRING" id="69332.A0A388M767"/>
<dbReference type="GO" id="GO:0048278">
    <property type="term" value="P:vesicle docking"/>
    <property type="evidence" value="ECO:0007669"/>
    <property type="project" value="TreeGrafter"/>
</dbReference>
<dbReference type="InterPro" id="IPR000727">
    <property type="entry name" value="T_SNARE_dom"/>
</dbReference>
<name>A0A388M767_CHABU</name>
<keyword evidence="3" id="KW-0813">Transport</keyword>
<dbReference type="GO" id="GO:0031201">
    <property type="term" value="C:SNARE complex"/>
    <property type="evidence" value="ECO:0007669"/>
    <property type="project" value="TreeGrafter"/>
</dbReference>
<dbReference type="OrthoDB" id="10251371at2759"/>
<evidence type="ECO:0000256" key="6">
    <source>
        <dbReference type="ARBA" id="ARBA00022989"/>
    </source>
</evidence>
<reference evidence="13 14" key="1">
    <citation type="journal article" date="2018" name="Cell">
        <title>The Chara Genome: Secondary Complexity and Implications for Plant Terrestrialization.</title>
        <authorList>
            <person name="Nishiyama T."/>
            <person name="Sakayama H."/>
            <person name="Vries J.D."/>
            <person name="Buschmann H."/>
            <person name="Saint-Marcoux D."/>
            <person name="Ullrich K.K."/>
            <person name="Haas F.B."/>
            <person name="Vanderstraeten L."/>
            <person name="Becker D."/>
            <person name="Lang D."/>
            <person name="Vosolsobe S."/>
            <person name="Rombauts S."/>
            <person name="Wilhelmsson P.K.I."/>
            <person name="Janitza P."/>
            <person name="Kern R."/>
            <person name="Heyl A."/>
            <person name="Rumpler F."/>
            <person name="Villalobos L.I.A.C."/>
            <person name="Clay J.M."/>
            <person name="Skokan R."/>
            <person name="Toyoda A."/>
            <person name="Suzuki Y."/>
            <person name="Kagoshima H."/>
            <person name="Schijlen E."/>
            <person name="Tajeshwar N."/>
            <person name="Catarino B."/>
            <person name="Hetherington A.J."/>
            <person name="Saltykova A."/>
            <person name="Bonnot C."/>
            <person name="Breuninger H."/>
            <person name="Symeonidi A."/>
            <person name="Radhakrishnan G.V."/>
            <person name="Van Nieuwerburgh F."/>
            <person name="Deforce D."/>
            <person name="Chang C."/>
            <person name="Karol K.G."/>
            <person name="Hedrich R."/>
            <person name="Ulvskov P."/>
            <person name="Glockner G."/>
            <person name="Delwiche C.F."/>
            <person name="Petrasek J."/>
            <person name="Van de Peer Y."/>
            <person name="Friml J."/>
            <person name="Beilby M."/>
            <person name="Dolan L."/>
            <person name="Kohara Y."/>
            <person name="Sugano S."/>
            <person name="Fujiyama A."/>
            <person name="Delaux P.-M."/>
            <person name="Quint M."/>
            <person name="TheiBen G."/>
            <person name="Hagemann M."/>
            <person name="Harholt J."/>
            <person name="Dunand C."/>
            <person name="Zachgo S."/>
            <person name="Langdale J."/>
            <person name="Maumus F."/>
            <person name="Straeten D.V.D."/>
            <person name="Gould S.B."/>
            <person name="Rensing S.A."/>
        </authorList>
    </citation>
    <scope>NUCLEOTIDE SEQUENCE [LARGE SCALE GENOMIC DNA]</scope>
    <source>
        <strain evidence="13 14">S276</strain>
    </source>
</reference>
<feature type="transmembrane region" description="Helical" evidence="11">
    <location>
        <begin position="454"/>
        <end position="475"/>
    </location>
</feature>
<dbReference type="PANTHER" id="PTHR19957:SF83">
    <property type="entry name" value="SYNTAXIN-16"/>
    <property type="match status" value="1"/>
</dbReference>
<feature type="compositionally biased region" description="Low complexity" evidence="10">
    <location>
        <begin position="227"/>
        <end position="236"/>
    </location>
</feature>
<evidence type="ECO:0000256" key="8">
    <source>
        <dbReference type="ARBA" id="ARBA00023054"/>
    </source>
</evidence>
<evidence type="ECO:0000256" key="5">
    <source>
        <dbReference type="ARBA" id="ARBA00022927"/>
    </source>
</evidence>
<dbReference type="EMBL" id="BFEA01000807">
    <property type="protein sequence ID" value="GBG90376.1"/>
    <property type="molecule type" value="Genomic_DNA"/>
</dbReference>
<comment type="similarity">
    <text evidence="2">Belongs to the syntaxin family.</text>
</comment>
<proteinExistence type="inferred from homology"/>
<feature type="compositionally biased region" description="Basic and acidic residues" evidence="10">
    <location>
        <begin position="210"/>
        <end position="226"/>
    </location>
</feature>
<protein>
    <recommendedName>
        <fullName evidence="12">t-SNARE coiled-coil homology domain-containing protein</fullName>
    </recommendedName>
</protein>
<comment type="subcellular location">
    <subcellularLocation>
        <location evidence="1">Golgi apparatus membrane</location>
        <topology evidence="1">Single-pass type IV membrane protein</topology>
    </subcellularLocation>
</comment>
<evidence type="ECO:0000259" key="12">
    <source>
        <dbReference type="PROSITE" id="PS50192"/>
    </source>
</evidence>
<feature type="compositionally biased region" description="Basic and acidic residues" evidence="10">
    <location>
        <begin position="1"/>
        <end position="33"/>
    </location>
</feature>
<dbReference type="GO" id="GO:0005484">
    <property type="term" value="F:SNAP receptor activity"/>
    <property type="evidence" value="ECO:0007669"/>
    <property type="project" value="TreeGrafter"/>
</dbReference>
<evidence type="ECO:0000256" key="7">
    <source>
        <dbReference type="ARBA" id="ARBA00023034"/>
    </source>
</evidence>